<feature type="transmembrane region" description="Helical" evidence="5">
    <location>
        <begin position="283"/>
        <end position="306"/>
    </location>
</feature>
<dbReference type="AlphaFoldDB" id="A0A6V7TZ68"/>
<evidence type="ECO:0000256" key="5">
    <source>
        <dbReference type="SAM" id="Phobius"/>
    </source>
</evidence>
<proteinExistence type="predicted"/>
<feature type="transmembrane region" description="Helical" evidence="5">
    <location>
        <begin position="192"/>
        <end position="211"/>
    </location>
</feature>
<evidence type="ECO:0000256" key="2">
    <source>
        <dbReference type="ARBA" id="ARBA00022692"/>
    </source>
</evidence>
<evidence type="ECO:0000313" key="6">
    <source>
        <dbReference type="EMBL" id="CAD2139590.1"/>
    </source>
</evidence>
<protein>
    <submittedName>
        <fullName evidence="6">Uncharacterized protein</fullName>
    </submittedName>
</protein>
<comment type="caution">
    <text evidence="6">The sequence shown here is derived from an EMBL/GenBank/DDBJ whole genome shotgun (WGS) entry which is preliminary data.</text>
</comment>
<dbReference type="PANTHER" id="PTHR46561">
    <property type="entry name" value="SERPENTINE RECEPTOR, CLASS AB (CLASS A-LIKE)-RELATED"/>
    <property type="match status" value="1"/>
</dbReference>
<name>A0A6V7TZ68_MELEN</name>
<evidence type="ECO:0000256" key="1">
    <source>
        <dbReference type="ARBA" id="ARBA00004141"/>
    </source>
</evidence>
<comment type="subcellular location">
    <subcellularLocation>
        <location evidence="1">Membrane</location>
        <topology evidence="1">Multi-pass membrane protein</topology>
    </subcellularLocation>
</comment>
<dbReference type="Pfam" id="PF10292">
    <property type="entry name" value="7TM_GPCR_Srab"/>
    <property type="match status" value="1"/>
</dbReference>
<dbReference type="InterPro" id="IPR019408">
    <property type="entry name" value="7TM_GPCR_serpentine_rcpt_Srab"/>
</dbReference>
<dbReference type="EMBL" id="CAJEWN010000023">
    <property type="protein sequence ID" value="CAD2139590.1"/>
    <property type="molecule type" value="Genomic_DNA"/>
</dbReference>
<feature type="transmembrane region" description="Helical" evidence="5">
    <location>
        <begin position="53"/>
        <end position="74"/>
    </location>
</feature>
<evidence type="ECO:0000313" key="7">
    <source>
        <dbReference type="Proteomes" id="UP000580250"/>
    </source>
</evidence>
<evidence type="ECO:0000256" key="3">
    <source>
        <dbReference type="ARBA" id="ARBA00022989"/>
    </source>
</evidence>
<feature type="transmembrane region" description="Helical" evidence="5">
    <location>
        <begin position="94"/>
        <end position="120"/>
    </location>
</feature>
<accession>A0A6V7TZ68</accession>
<keyword evidence="2 5" id="KW-0812">Transmembrane</keyword>
<dbReference type="InterPro" id="IPR053286">
    <property type="entry name" value="Nematode_rcpt-like_srab"/>
</dbReference>
<organism evidence="6 7">
    <name type="scientific">Meloidogyne enterolobii</name>
    <name type="common">Root-knot nematode worm</name>
    <name type="synonym">Meloidogyne mayaguensis</name>
    <dbReference type="NCBI Taxonomy" id="390850"/>
    <lineage>
        <taxon>Eukaryota</taxon>
        <taxon>Metazoa</taxon>
        <taxon>Ecdysozoa</taxon>
        <taxon>Nematoda</taxon>
        <taxon>Chromadorea</taxon>
        <taxon>Rhabditida</taxon>
        <taxon>Tylenchina</taxon>
        <taxon>Tylenchomorpha</taxon>
        <taxon>Tylenchoidea</taxon>
        <taxon>Meloidogynidae</taxon>
        <taxon>Meloidogyninae</taxon>
        <taxon>Meloidogyne</taxon>
    </lineage>
</organism>
<gene>
    <name evidence="6" type="ORF">MENT_LOCUS6228</name>
</gene>
<keyword evidence="4 5" id="KW-0472">Membrane</keyword>
<keyword evidence="3 5" id="KW-1133">Transmembrane helix</keyword>
<feature type="transmembrane region" description="Helical" evidence="5">
    <location>
        <begin position="23"/>
        <end position="41"/>
    </location>
</feature>
<feature type="transmembrane region" description="Helical" evidence="5">
    <location>
        <begin position="241"/>
        <end position="263"/>
    </location>
</feature>
<sequence>MDQTQCIAAEAYVRDCGMNIARIFHFIFGTIILIMSIRIVWSYNTKSLKLHKNLIILISNILIIHVIFALSYIVETFKNFIVLFTYSTPCDCLTQVWLVYLIRIPGYLYILGLTMFHLFIMIERVLATVFVKIYENQGNKIAVLCTIFVWSLASIFVLYVYISSSMDVNTFSHPMVYITLTSIYNSQILSNINYFFLALAIFIAVGDYFVIYRNRKIKANFFSSVSSYSLSKSYQSKQNILFMRVIFPLDFSYSFVFALFNILSTFIRYKREEYGQLTFLRTYEFLILMPFIHATTTLIVFEYFLIKQNEINQNFINKNNAKNDTEIYFKKLNTQWN</sequence>
<dbReference type="Proteomes" id="UP000580250">
    <property type="component" value="Unassembled WGS sequence"/>
</dbReference>
<dbReference type="GO" id="GO:0016020">
    <property type="term" value="C:membrane"/>
    <property type="evidence" value="ECO:0007669"/>
    <property type="project" value="UniProtKB-SubCell"/>
</dbReference>
<evidence type="ECO:0000256" key="4">
    <source>
        <dbReference type="ARBA" id="ARBA00023136"/>
    </source>
</evidence>
<dbReference type="PANTHER" id="PTHR46561:SF11">
    <property type="entry name" value="SERPENTINE RECEPTOR CLASS ALPHA_BETA-14"/>
    <property type="match status" value="1"/>
</dbReference>
<feature type="transmembrane region" description="Helical" evidence="5">
    <location>
        <begin position="141"/>
        <end position="162"/>
    </location>
</feature>
<reference evidence="6 7" key="1">
    <citation type="submission" date="2020-08" db="EMBL/GenBank/DDBJ databases">
        <authorList>
            <person name="Koutsovoulos G."/>
            <person name="Danchin GJ E."/>
        </authorList>
    </citation>
    <scope>NUCLEOTIDE SEQUENCE [LARGE SCALE GENOMIC DNA]</scope>
</reference>